<dbReference type="InterPro" id="IPR016024">
    <property type="entry name" value="ARM-type_fold"/>
</dbReference>
<name>A0A5S6QY72_TRIMR</name>
<sequence>MDEYRQMFQQRCRGSRRYNSDNISFLEEYVKVQCETGGYDLDANLTLLKLYQLNPASFSDSIVTRILLLCLKALPKSDMLLAKCLIDADRVESEGANTIKMVYNLSELLETCKLKEVWENMEELLASVDIVAGFREAIQAFAARVIGITYQNIDTALLRDLLGNPDDESFNQLVKTHGWKLNGDVAFITNHEATIKSRSIEEKIELADIQHIIRKMLA</sequence>
<keyword evidence="1 4" id="KW-0963">Cytoplasm</keyword>
<evidence type="ECO:0000256" key="2">
    <source>
        <dbReference type="ARBA" id="ARBA00022540"/>
    </source>
</evidence>
<dbReference type="InterPro" id="IPR033464">
    <property type="entry name" value="CSN8_PSD8_EIF3K"/>
</dbReference>
<dbReference type="InterPro" id="IPR009374">
    <property type="entry name" value="eIF3k"/>
</dbReference>
<dbReference type="FunFam" id="1.10.10.10:FF:000212">
    <property type="entry name" value="Eukaryotic translation initiation factor 3 subunit K"/>
    <property type="match status" value="1"/>
</dbReference>
<dbReference type="GO" id="GO:0005852">
    <property type="term" value="C:eukaryotic translation initiation factor 3 complex"/>
    <property type="evidence" value="ECO:0007669"/>
    <property type="project" value="UniProtKB-UniRule"/>
</dbReference>
<keyword evidence="2 4" id="KW-0396">Initiation factor</keyword>
<comment type="subcellular location">
    <subcellularLocation>
        <location evidence="4">Cytoplasm</location>
    </subcellularLocation>
</comment>
<dbReference type="GO" id="GO:0001732">
    <property type="term" value="P:formation of cytoplasmic translation initiation complex"/>
    <property type="evidence" value="ECO:0007669"/>
    <property type="project" value="UniProtKB-UniRule"/>
</dbReference>
<dbReference type="PROSITE" id="PS50250">
    <property type="entry name" value="PCI"/>
    <property type="match status" value="1"/>
</dbReference>
<dbReference type="InterPro" id="IPR016020">
    <property type="entry name" value="Transl_init_fac_sub12_N_euk"/>
</dbReference>
<dbReference type="InterPro" id="IPR036388">
    <property type="entry name" value="WH-like_DNA-bd_sf"/>
</dbReference>
<dbReference type="GO" id="GO:0033290">
    <property type="term" value="C:eukaryotic 48S preinitiation complex"/>
    <property type="evidence" value="ECO:0007669"/>
    <property type="project" value="UniProtKB-UniRule"/>
</dbReference>
<dbReference type="SUPFAM" id="SSF48371">
    <property type="entry name" value="ARM repeat"/>
    <property type="match status" value="1"/>
</dbReference>
<dbReference type="WBParaSite" id="TMUE_3000012205.1">
    <property type="protein sequence ID" value="TMUE_3000012205.1"/>
    <property type="gene ID" value="WBGene00295292"/>
</dbReference>
<reference evidence="7" key="1">
    <citation type="submission" date="2019-12" db="UniProtKB">
        <authorList>
            <consortium name="WormBaseParasite"/>
        </authorList>
    </citation>
    <scope>IDENTIFICATION</scope>
</reference>
<accession>A0A5S6QY72</accession>
<comment type="subunit">
    <text evidence="4">Component of the eukaryotic translation initiation factor 3 (eIF-3) complex.</text>
</comment>
<dbReference type="Gene3D" id="1.25.40.250">
    <property type="entry name" value="ARM repeat, domain 1"/>
    <property type="match status" value="1"/>
</dbReference>
<comment type="function">
    <text evidence="4">Component of the eukaryotic translation initiation factor 3 (eIF-3) complex, which is involved in protein synthesis of a specialized repertoire of mRNAs and, together with other initiation factors, stimulates binding of mRNA and methionyl-tRNAi to the 40S ribosome. The eIF-3 complex specifically targets and initiates translation of a subset of mRNAs involved in cell proliferation.</text>
</comment>
<dbReference type="STRING" id="70415.A0A5S6QY72"/>
<feature type="domain" description="PCI" evidence="5">
    <location>
        <begin position="39"/>
        <end position="203"/>
    </location>
</feature>
<evidence type="ECO:0000256" key="3">
    <source>
        <dbReference type="ARBA" id="ARBA00022917"/>
    </source>
</evidence>
<keyword evidence="3 4" id="KW-0648">Protein biosynthesis</keyword>
<keyword evidence="6" id="KW-1185">Reference proteome</keyword>
<dbReference type="InterPro" id="IPR000717">
    <property type="entry name" value="PCI_dom"/>
</dbReference>
<dbReference type="PANTHER" id="PTHR13022:SF0">
    <property type="entry name" value="EUKARYOTIC TRANSLATION INITIATION FACTOR 3 SUBUNIT K"/>
    <property type="match status" value="1"/>
</dbReference>
<evidence type="ECO:0000313" key="6">
    <source>
        <dbReference type="Proteomes" id="UP000046395"/>
    </source>
</evidence>
<evidence type="ECO:0000313" key="7">
    <source>
        <dbReference type="WBParaSite" id="TMUE_3000012205.1"/>
    </source>
</evidence>
<dbReference type="GO" id="GO:0016282">
    <property type="term" value="C:eukaryotic 43S preinitiation complex"/>
    <property type="evidence" value="ECO:0007669"/>
    <property type="project" value="UniProtKB-UniRule"/>
</dbReference>
<dbReference type="Proteomes" id="UP000046395">
    <property type="component" value="Unassembled WGS sequence"/>
</dbReference>
<dbReference type="Gene3D" id="1.10.10.10">
    <property type="entry name" value="Winged helix-like DNA-binding domain superfamily/Winged helix DNA-binding domain"/>
    <property type="match status" value="1"/>
</dbReference>
<protein>
    <recommendedName>
        <fullName evidence="4">Eukaryotic translation initiation factor 3 subunit K</fullName>
        <shortName evidence="4">eIF3k</shortName>
    </recommendedName>
    <alternativeName>
        <fullName evidence="4">eIF-3 p25</fullName>
    </alternativeName>
</protein>
<dbReference type="Pfam" id="PF10075">
    <property type="entry name" value="CSN8_PSD8_EIF3K"/>
    <property type="match status" value="1"/>
</dbReference>
<dbReference type="InterPro" id="IPR036390">
    <property type="entry name" value="WH_DNA-bd_sf"/>
</dbReference>
<comment type="similarity">
    <text evidence="4">Belongs to the eIF-3 subunit K family.</text>
</comment>
<dbReference type="GO" id="GO:0006446">
    <property type="term" value="P:regulation of translational initiation"/>
    <property type="evidence" value="ECO:0007669"/>
    <property type="project" value="InterPro"/>
</dbReference>
<dbReference type="GO" id="GO:0003723">
    <property type="term" value="F:RNA binding"/>
    <property type="evidence" value="ECO:0007669"/>
    <property type="project" value="UniProtKB-UniRule"/>
</dbReference>
<dbReference type="GO" id="GO:0003743">
    <property type="term" value="F:translation initiation factor activity"/>
    <property type="evidence" value="ECO:0007669"/>
    <property type="project" value="UniProtKB-UniRule"/>
</dbReference>
<evidence type="ECO:0000259" key="5">
    <source>
        <dbReference type="PROSITE" id="PS50250"/>
    </source>
</evidence>
<proteinExistence type="inferred from homology"/>
<dbReference type="AlphaFoldDB" id="A0A5S6QY72"/>
<dbReference type="SUPFAM" id="SSF46785">
    <property type="entry name" value="Winged helix' DNA-binding domain"/>
    <property type="match status" value="1"/>
</dbReference>
<dbReference type="PANTHER" id="PTHR13022">
    <property type="entry name" value="EUKARYOTIC TRANSLATION INITIATION FACTOR 3 SUBUNIT 11"/>
    <property type="match status" value="1"/>
</dbReference>
<dbReference type="GO" id="GO:0043022">
    <property type="term" value="F:ribosome binding"/>
    <property type="evidence" value="ECO:0007669"/>
    <property type="project" value="InterPro"/>
</dbReference>
<organism evidence="6 7">
    <name type="scientific">Trichuris muris</name>
    <name type="common">Mouse whipworm</name>
    <dbReference type="NCBI Taxonomy" id="70415"/>
    <lineage>
        <taxon>Eukaryota</taxon>
        <taxon>Metazoa</taxon>
        <taxon>Ecdysozoa</taxon>
        <taxon>Nematoda</taxon>
        <taxon>Enoplea</taxon>
        <taxon>Dorylaimia</taxon>
        <taxon>Trichinellida</taxon>
        <taxon>Trichuridae</taxon>
        <taxon>Trichuris</taxon>
    </lineage>
</organism>
<evidence type="ECO:0000256" key="1">
    <source>
        <dbReference type="ARBA" id="ARBA00022490"/>
    </source>
</evidence>
<dbReference type="HAMAP" id="MF_03010">
    <property type="entry name" value="eIF3k"/>
    <property type="match status" value="1"/>
</dbReference>
<evidence type="ECO:0000256" key="4">
    <source>
        <dbReference type="HAMAP-Rule" id="MF_03010"/>
    </source>
</evidence>